<dbReference type="KEGG" id="cao:Celal_3342"/>
<name>E6X649_CELAD</name>
<dbReference type="RefSeq" id="WP_013552062.1">
    <property type="nucleotide sequence ID" value="NC_014934.1"/>
</dbReference>
<protein>
    <submittedName>
        <fullName evidence="1">Uncharacterized protein</fullName>
    </submittedName>
</protein>
<reference evidence="1 2" key="1">
    <citation type="journal article" date="2010" name="Stand. Genomic Sci.">
        <title>Complete genome sequence of Cellulophaga algicola type strain (IC166).</title>
        <authorList>
            <person name="Abt B."/>
            <person name="Lu M."/>
            <person name="Misra M."/>
            <person name="Han C."/>
            <person name="Nolan M."/>
            <person name="Lucas S."/>
            <person name="Hammon N."/>
            <person name="Deshpande S."/>
            <person name="Cheng J.F."/>
            <person name="Tapia R."/>
            <person name="Goodwin L."/>
            <person name="Pitluck S."/>
            <person name="Liolios K."/>
            <person name="Pagani I."/>
            <person name="Ivanova N."/>
            <person name="Mavromatis K."/>
            <person name="Ovchinikova G."/>
            <person name="Pati A."/>
            <person name="Chen A."/>
            <person name="Palaniappan K."/>
            <person name="Land M."/>
            <person name="Hauser L."/>
            <person name="Chang Y.J."/>
            <person name="Jeffries C.D."/>
            <person name="Detter J.C."/>
            <person name="Brambilla E."/>
            <person name="Rohde M."/>
            <person name="Tindall B.J."/>
            <person name="Goker M."/>
            <person name="Woyke T."/>
            <person name="Bristow J."/>
            <person name="Eisen J.A."/>
            <person name="Markowitz V."/>
            <person name="Hugenholtz P."/>
            <person name="Kyrpides N.C."/>
            <person name="Klenk H.P."/>
            <person name="Lapidus A."/>
        </authorList>
    </citation>
    <scope>NUCLEOTIDE SEQUENCE [LARGE SCALE GENOMIC DNA]</scope>
    <source>
        <strain evidence="2">DSM 14237 / IC166 / ACAM 630</strain>
    </source>
</reference>
<gene>
    <name evidence="1" type="ordered locus">Celal_3342</name>
</gene>
<proteinExistence type="predicted"/>
<evidence type="ECO:0000313" key="1">
    <source>
        <dbReference type="EMBL" id="ADV50608.1"/>
    </source>
</evidence>
<organism evidence="1 2">
    <name type="scientific">Cellulophaga algicola (strain DSM 14237 / IC166 / ACAM 630)</name>
    <dbReference type="NCBI Taxonomy" id="688270"/>
    <lineage>
        <taxon>Bacteria</taxon>
        <taxon>Pseudomonadati</taxon>
        <taxon>Bacteroidota</taxon>
        <taxon>Flavobacteriia</taxon>
        <taxon>Flavobacteriales</taxon>
        <taxon>Flavobacteriaceae</taxon>
        <taxon>Cellulophaga</taxon>
    </lineage>
</organism>
<keyword evidence="2" id="KW-1185">Reference proteome</keyword>
<dbReference type="HOGENOM" id="CLU_2895755_0_0_10"/>
<dbReference type="EMBL" id="CP002453">
    <property type="protein sequence ID" value="ADV50608.1"/>
    <property type="molecule type" value="Genomic_DNA"/>
</dbReference>
<dbReference type="AlphaFoldDB" id="E6X649"/>
<accession>E6X649</accession>
<evidence type="ECO:0000313" key="2">
    <source>
        <dbReference type="Proteomes" id="UP000008634"/>
    </source>
</evidence>
<dbReference type="Proteomes" id="UP000008634">
    <property type="component" value="Chromosome"/>
</dbReference>
<dbReference type="STRING" id="688270.Celal_3342"/>
<sequence length="62" mass="6598">MPLRIRMSICIAIIATKATPNPTINISPLITIQPEAKKAIKIPMTASMATVIAKGVTHLSSE</sequence>